<dbReference type="InterPro" id="IPR010710">
    <property type="entry name" value="DUF1289"/>
</dbReference>
<evidence type="ECO:0000313" key="2">
    <source>
        <dbReference type="Proteomes" id="UP000294547"/>
    </source>
</evidence>
<dbReference type="PANTHER" id="PTHR35175:SF2">
    <property type="entry name" value="DUF1289 DOMAIN-CONTAINING PROTEIN"/>
    <property type="match status" value="1"/>
</dbReference>
<dbReference type="Proteomes" id="UP000294547">
    <property type="component" value="Unassembled WGS sequence"/>
</dbReference>
<sequence>MPSVSTPCVKLCTIDPVSGLCRGCRRTLDEIARWGSMSERERRALMAALTARGAAELSP</sequence>
<reference evidence="1 2" key="1">
    <citation type="submission" date="2019-03" db="EMBL/GenBank/DDBJ databases">
        <title>Genomic Encyclopedia of Type Strains, Phase IV (KMG-IV): sequencing the most valuable type-strain genomes for metagenomic binning, comparative biology and taxonomic classification.</title>
        <authorList>
            <person name="Goeker M."/>
        </authorList>
    </citation>
    <scope>NUCLEOTIDE SEQUENCE [LARGE SCALE GENOMIC DNA]</scope>
    <source>
        <strain evidence="1 2">DSM 102969</strain>
    </source>
</reference>
<evidence type="ECO:0008006" key="3">
    <source>
        <dbReference type="Google" id="ProtNLM"/>
    </source>
</evidence>
<dbReference type="OrthoDB" id="9811423at2"/>
<comment type="caution">
    <text evidence="1">The sequence shown here is derived from an EMBL/GenBank/DDBJ whole genome shotgun (WGS) entry which is preliminary data.</text>
</comment>
<organism evidence="1 2">
    <name type="scientific">Oharaeibacter diazotrophicus</name>
    <dbReference type="NCBI Taxonomy" id="1920512"/>
    <lineage>
        <taxon>Bacteria</taxon>
        <taxon>Pseudomonadati</taxon>
        <taxon>Pseudomonadota</taxon>
        <taxon>Alphaproteobacteria</taxon>
        <taxon>Hyphomicrobiales</taxon>
        <taxon>Pleomorphomonadaceae</taxon>
        <taxon>Oharaeibacter</taxon>
    </lineage>
</organism>
<dbReference type="PANTHER" id="PTHR35175">
    <property type="entry name" value="DUF1289 DOMAIN-CONTAINING PROTEIN"/>
    <property type="match status" value="1"/>
</dbReference>
<gene>
    <name evidence="1" type="ORF">EDD54_0063</name>
</gene>
<dbReference type="RefSeq" id="WP_126537655.1">
    <property type="nucleotide sequence ID" value="NZ_BSPM01000008.1"/>
</dbReference>
<dbReference type="Pfam" id="PF06945">
    <property type="entry name" value="DUF1289"/>
    <property type="match status" value="1"/>
</dbReference>
<dbReference type="AlphaFoldDB" id="A0A4R6RJB5"/>
<dbReference type="EMBL" id="SNXY01000006">
    <property type="protein sequence ID" value="TDP86195.1"/>
    <property type="molecule type" value="Genomic_DNA"/>
</dbReference>
<keyword evidence="2" id="KW-1185">Reference proteome</keyword>
<name>A0A4R6RJB5_9HYPH</name>
<evidence type="ECO:0000313" key="1">
    <source>
        <dbReference type="EMBL" id="TDP86195.1"/>
    </source>
</evidence>
<accession>A0A4R6RJB5</accession>
<proteinExistence type="predicted"/>
<protein>
    <recommendedName>
        <fullName evidence="3">Fe-S protein YdhL (DUF1289 family)</fullName>
    </recommendedName>
</protein>